<protein>
    <recommendedName>
        <fullName evidence="6">Chromosome partition protein Smc</fullName>
    </recommendedName>
</protein>
<dbReference type="PANTHER" id="PTHR43977">
    <property type="entry name" value="STRUCTURAL MAINTENANCE OF CHROMOSOMES PROTEIN 3"/>
    <property type="match status" value="1"/>
</dbReference>
<evidence type="ECO:0000313" key="9">
    <source>
        <dbReference type="EMBL" id="GBR49234.1"/>
    </source>
</evidence>
<accession>A0ABQ0QLE2</accession>
<comment type="function">
    <text evidence="6">Required for chromosome condensation and partitioning.</text>
</comment>
<organism evidence="9 10">
    <name type="scientific">Neokomagataea tanensis NBRC 106556</name>
    <dbReference type="NCBI Taxonomy" id="1223519"/>
    <lineage>
        <taxon>Bacteria</taxon>
        <taxon>Pseudomonadati</taxon>
        <taxon>Pseudomonadota</taxon>
        <taxon>Alphaproteobacteria</taxon>
        <taxon>Acetobacterales</taxon>
        <taxon>Acetobacteraceae</taxon>
        <taxon>Neokomagataea</taxon>
    </lineage>
</organism>
<keyword evidence="10" id="KW-1185">Reference proteome</keyword>
<name>A0ABQ0QLE2_9PROT</name>
<feature type="coiled-coil region" evidence="6">
    <location>
        <begin position="899"/>
        <end position="926"/>
    </location>
</feature>
<keyword evidence="5 6" id="KW-0238">DNA-binding</keyword>
<dbReference type="InterPro" id="IPR003395">
    <property type="entry name" value="RecF/RecN/SMC_N"/>
</dbReference>
<feature type="region of interest" description="Disordered" evidence="7">
    <location>
        <begin position="1264"/>
        <end position="1299"/>
    </location>
</feature>
<feature type="coiled-coil region" evidence="6">
    <location>
        <begin position="590"/>
        <end position="651"/>
    </location>
</feature>
<comment type="similarity">
    <text evidence="6">Belongs to the SMC family.</text>
</comment>
<feature type="region of interest" description="Disordered" evidence="7">
    <location>
        <begin position="463"/>
        <end position="493"/>
    </location>
</feature>
<keyword evidence="1 6" id="KW-0963">Cytoplasm</keyword>
<feature type="coiled-coil region" evidence="6">
    <location>
        <begin position="957"/>
        <end position="1012"/>
    </location>
</feature>
<reference evidence="9" key="1">
    <citation type="submission" date="2013-04" db="EMBL/GenBank/DDBJ databases">
        <title>The genome sequencing project of 58 acetic acid bacteria.</title>
        <authorList>
            <person name="Okamoto-Kainuma A."/>
            <person name="Ishikawa M."/>
            <person name="Umino S."/>
            <person name="Koizumi Y."/>
            <person name="Shiwa Y."/>
            <person name="Yoshikawa H."/>
            <person name="Matsutani M."/>
            <person name="Matsushita K."/>
        </authorList>
    </citation>
    <scope>NUCLEOTIDE SEQUENCE</scope>
    <source>
        <strain evidence="9">NBRC 106556</strain>
    </source>
</reference>
<dbReference type="PIRSF" id="PIRSF005719">
    <property type="entry name" value="SMC"/>
    <property type="match status" value="1"/>
</dbReference>
<gene>
    <name evidence="6" type="primary">smc</name>
    <name evidence="9" type="ORF">AA106556_1978</name>
</gene>
<dbReference type="HAMAP" id="MF_01894">
    <property type="entry name" value="Smc_prok"/>
    <property type="match status" value="1"/>
</dbReference>
<evidence type="ECO:0000259" key="8">
    <source>
        <dbReference type="Pfam" id="PF02463"/>
    </source>
</evidence>
<feature type="domain" description="RecF/RecN/SMC N-terminal" evidence="8">
    <location>
        <begin position="8"/>
        <end position="1500"/>
    </location>
</feature>
<dbReference type="InterPro" id="IPR027417">
    <property type="entry name" value="P-loop_NTPase"/>
</dbReference>
<sequence>MASSDTTISRLTISGFKSFADEVRVDILPGLTGIVGPNGCGKSNVVEALRWAMGEASARALRGGELDDLIFAGTNARAARNLAQVTLHIANARGLAPAPFHEADELEVTRKAERGSGSEYRINGRVTRARDVQTLFADLASGARSSAIVSQNRVGLLIAAKPEERRLLLEEAAGITGLHARRHDAELKLRQTEANLARAEDLRLQLEERLEQLSEQSGQAKIYRELSEQIRTLEDQLHCLLHARANRAVQRSRDDLARAKETLKQAEQELEKAQIAEFQTRAALPAARKACEDARSTVENLRLEAETARHDLNRARETAASATERLQTTEADLTALTTRLQDSQNTEHETREALAAYENERQKAPTEHAALSADVTRLMAEENAQQRAYDTAQRHYDLESVQQDAARTALSALTTQLEQERHTLNNAEQERAELQKQCENGPPLETLQHRVNEAVAAAETARHAEHTTRQAAQDARLTREQASRAVQDARQQESTFQKTLHDLQQRHVTTQQRLTQDQAAHHDAVSAQLTPEQKAQLATTLEQAKAALSTHQAAENSANMALDTLNARWVQACAASEAGSQRYTALRRALDDAQTHYEHSQKRHAEAEQHVAHCRTEQPDPTLLEQATHAVHTYEQTLTSLEERLSHAETALTTAHKTTEDAQTTERMAEASLLKKRSQAEGLAQSLKDTAQEPHPLIDALSVPSHLTHAVAAALADGIDASLAPDDIPATRRWRCLPQASFDTPDTTPLHTALASLTPLSALLTCPDATRRCFDHILLLPNDADGPSLQTHLHPGHSLVTTKGALWRWDGYHRAASTQDQSAVLLERRRNLTALKKEITAEEACLPALQAQTHTAQTELKTASDTLTALRGQRSIEEHALSQARTTVAQHTQLSTRAADRLEAAVQKAEDTARTLQEAHSRLNAAQTAYQNQKPPEHLKAAADALAQDVQTAQATLNTCRQNRQNAQTALEHAQHTHDQAFLRHRAAEDHMQRLTDSITRTQNDLTALTKALDLHQATPRPDITALEHAAIHAEAHQKNAQKTAQNAALHASSSHTIAQTIRAEFSKREHIITTASARLAVLTPHAMQLRSTYTRLRSEHAAQSTALTQRPDLAALANAQDTALVALTAAKDAHHQAREALTAHTHDAVRRESAITALQTRLNDITHQIQTTAEQHTTLTERVTALRAEHTSAREEPNIIAHSLKKREEALHHAETLLEAARLHETAAEEKARTSQDRLRLLEHTLSEGRATLARLSERAEQAAAAHAKLHAESEAPDPRTPYPQDLSENAETTTRRRLTRLTREREALGPVNLRADLEYEEARTTAETIAREHAELTHAIARLRGAIGSINKEGRERLTAVFAMVDQHFQSLFARMFGGGRAHLGLVGSDDPLEAGLEIFAQPPGKKLSTLSLLSGGEQALTALSLIFATFRCNPAPICVLDEVDAPLDDANVERFCTLLTDMTKEAGTRFLVVTHHQLTMAYMDRLYGVTMQERGVSRVLSVDLKRASAMIDGA</sequence>
<dbReference type="Pfam" id="PF02463">
    <property type="entry name" value="SMC_N"/>
    <property type="match status" value="1"/>
</dbReference>
<dbReference type="InterPro" id="IPR036277">
    <property type="entry name" value="SMC_hinge_sf"/>
</dbReference>
<keyword evidence="2 6" id="KW-0547">Nucleotide-binding</keyword>
<comment type="subcellular location">
    <subcellularLocation>
        <location evidence="6">Cytoplasm</location>
    </subcellularLocation>
</comment>
<dbReference type="SUPFAM" id="SSF75553">
    <property type="entry name" value="Smc hinge domain"/>
    <property type="match status" value="1"/>
</dbReference>
<evidence type="ECO:0000256" key="5">
    <source>
        <dbReference type="ARBA" id="ARBA00023125"/>
    </source>
</evidence>
<dbReference type="InterPro" id="IPR024704">
    <property type="entry name" value="SMC"/>
</dbReference>
<comment type="subunit">
    <text evidence="6">Homodimer.</text>
</comment>
<dbReference type="Proteomes" id="UP001062443">
    <property type="component" value="Unassembled WGS sequence"/>
</dbReference>
<dbReference type="SUPFAM" id="SSF52540">
    <property type="entry name" value="P-loop containing nucleoside triphosphate hydrolases"/>
    <property type="match status" value="1"/>
</dbReference>
<keyword evidence="4 6" id="KW-0175">Coiled coil</keyword>
<dbReference type="Gene3D" id="3.40.50.300">
    <property type="entry name" value="P-loop containing nucleotide triphosphate hydrolases"/>
    <property type="match status" value="2"/>
</dbReference>
<evidence type="ECO:0000313" key="10">
    <source>
        <dbReference type="Proteomes" id="UP001062443"/>
    </source>
</evidence>
<evidence type="ECO:0000256" key="3">
    <source>
        <dbReference type="ARBA" id="ARBA00022840"/>
    </source>
</evidence>
<dbReference type="InterPro" id="IPR011890">
    <property type="entry name" value="SMC_prok"/>
</dbReference>
<evidence type="ECO:0000256" key="7">
    <source>
        <dbReference type="SAM" id="MobiDB-lite"/>
    </source>
</evidence>
<comment type="domain">
    <text evidence="6">Contains large globular domains required for ATP hydrolysis at each terminus and a third globular domain forming a flexible hinge near the middle of the molecule. These domains are separated by coiled-coil structures.</text>
</comment>
<evidence type="ECO:0000256" key="1">
    <source>
        <dbReference type="ARBA" id="ARBA00022490"/>
    </source>
</evidence>
<evidence type="ECO:0000256" key="6">
    <source>
        <dbReference type="HAMAP-Rule" id="MF_01894"/>
    </source>
</evidence>
<feature type="coiled-coil region" evidence="6">
    <location>
        <begin position="410"/>
        <end position="437"/>
    </location>
</feature>
<feature type="binding site" evidence="6">
    <location>
        <begin position="37"/>
        <end position="44"/>
    </location>
    <ligand>
        <name>ATP</name>
        <dbReference type="ChEBI" id="CHEBI:30616"/>
    </ligand>
</feature>
<evidence type="ECO:0000256" key="2">
    <source>
        <dbReference type="ARBA" id="ARBA00022741"/>
    </source>
</evidence>
<dbReference type="CDD" id="cd03278">
    <property type="entry name" value="ABC_SMC_barmotin"/>
    <property type="match status" value="1"/>
</dbReference>
<proteinExistence type="inferred from homology"/>
<comment type="caution">
    <text evidence="9">The sequence shown here is derived from an EMBL/GenBank/DDBJ whole genome shotgun (WGS) entry which is preliminary data.</text>
</comment>
<evidence type="ECO:0000256" key="4">
    <source>
        <dbReference type="ARBA" id="ARBA00023054"/>
    </source>
</evidence>
<dbReference type="RefSeq" id="WP_068170497.1">
    <property type="nucleotide sequence ID" value="NZ_BAQB01000097.1"/>
</dbReference>
<dbReference type="EMBL" id="BAQB01000097">
    <property type="protein sequence ID" value="GBR49234.1"/>
    <property type="molecule type" value="Genomic_DNA"/>
</dbReference>
<keyword evidence="3 6" id="KW-0067">ATP-binding</keyword>
<feature type="coiled-coil region" evidence="6">
    <location>
        <begin position="182"/>
        <end position="360"/>
    </location>
</feature>